<sequence>MSFSGPQYSALLYSGMLEWKYTRTKASSNSGYLWNRPLRLSKEYKSLLNSKLISFVILLVSMCPRFPITTIRSSGDFSLSVLPFPRPNLAAKWKVLKCKSDEIKGITELPSRNGKFERSFCSGNKLERDDVAKSIQCYMKEGGFQRKLLKALDLAEKLSDLKEKLVDLEEISPDLEEKPVDLEDISLDLNGFDEFVEPLFPLNPSHGVPLVLRRSCSIAVTKQVV</sequence>
<name>A0AAP0KZ14_9MAGN</name>
<evidence type="ECO:0000313" key="2">
    <source>
        <dbReference type="EMBL" id="KAK9160608.1"/>
    </source>
</evidence>
<organism evidence="2 3">
    <name type="scientific">Stephania yunnanensis</name>
    <dbReference type="NCBI Taxonomy" id="152371"/>
    <lineage>
        <taxon>Eukaryota</taxon>
        <taxon>Viridiplantae</taxon>
        <taxon>Streptophyta</taxon>
        <taxon>Embryophyta</taxon>
        <taxon>Tracheophyta</taxon>
        <taxon>Spermatophyta</taxon>
        <taxon>Magnoliopsida</taxon>
        <taxon>Ranunculales</taxon>
        <taxon>Menispermaceae</taxon>
        <taxon>Menispermoideae</taxon>
        <taxon>Cissampelideae</taxon>
        <taxon>Stephania</taxon>
    </lineage>
</organism>
<reference evidence="2 3" key="1">
    <citation type="submission" date="2024-01" db="EMBL/GenBank/DDBJ databases">
        <title>Genome assemblies of Stephania.</title>
        <authorList>
            <person name="Yang L."/>
        </authorList>
    </citation>
    <scope>NUCLEOTIDE SEQUENCE [LARGE SCALE GENOMIC DNA]</scope>
    <source>
        <strain evidence="2">YNDBR</strain>
        <tissue evidence="2">Leaf</tissue>
    </source>
</reference>
<proteinExistence type="predicted"/>
<protein>
    <submittedName>
        <fullName evidence="2">Uncharacterized protein</fullName>
    </submittedName>
</protein>
<accession>A0AAP0KZ14</accession>
<gene>
    <name evidence="2" type="ORF">Syun_006949</name>
</gene>
<keyword evidence="3" id="KW-1185">Reference proteome</keyword>
<keyword evidence="1" id="KW-0175">Coiled coil</keyword>
<evidence type="ECO:0000256" key="1">
    <source>
        <dbReference type="SAM" id="Coils"/>
    </source>
</evidence>
<dbReference type="EMBL" id="JBBNAF010000003">
    <property type="protein sequence ID" value="KAK9160608.1"/>
    <property type="molecule type" value="Genomic_DNA"/>
</dbReference>
<dbReference type="AlphaFoldDB" id="A0AAP0KZ14"/>
<comment type="caution">
    <text evidence="2">The sequence shown here is derived from an EMBL/GenBank/DDBJ whole genome shotgun (WGS) entry which is preliminary data.</text>
</comment>
<evidence type="ECO:0000313" key="3">
    <source>
        <dbReference type="Proteomes" id="UP001420932"/>
    </source>
</evidence>
<dbReference type="Proteomes" id="UP001420932">
    <property type="component" value="Unassembled WGS sequence"/>
</dbReference>
<feature type="coiled-coil region" evidence="1">
    <location>
        <begin position="151"/>
        <end position="178"/>
    </location>
</feature>